<organism evidence="2 3">
    <name type="scientific">Oceanospirillum multiglobuliferum</name>
    <dbReference type="NCBI Taxonomy" id="64969"/>
    <lineage>
        <taxon>Bacteria</taxon>
        <taxon>Pseudomonadati</taxon>
        <taxon>Pseudomonadota</taxon>
        <taxon>Gammaproteobacteria</taxon>
        <taxon>Oceanospirillales</taxon>
        <taxon>Oceanospirillaceae</taxon>
        <taxon>Oceanospirillum</taxon>
    </lineage>
</organism>
<name>A0A1V4T3J9_9GAMM</name>
<evidence type="ECO:0000313" key="3">
    <source>
        <dbReference type="Proteomes" id="UP000191418"/>
    </source>
</evidence>
<comment type="caution">
    <text evidence="2">The sequence shown here is derived from an EMBL/GenBank/DDBJ whole genome shotgun (WGS) entry which is preliminary data.</text>
</comment>
<sequence length="386" mass="42363">MSQSKGWKGLACAGLLTVGAVLAGCSANSSQPMSQNALPNGMQGNGHEYLLTVTRPNQLHVIDTETNKLLRSCDIPGSFGNGSIAISPDGRTAFVLSNKMEDVYGIDITNCETTFSALQSYDNVQVKTFISMAISPDGKELYTIQNPVRKLRDRFETMAPRLAAFNIADGLNAKPIRTFPVDRRITKIATQQNGEVILGGGDIKAINPKTGETRLITALQNWERAPDKWVPPDAFAMHTMGEHIGEFVMPYFTIRWNGEPGDESKADFLWGHVRIDLKTGAVENFETVPFEFIVFNWVTDPKDKDVMYGSFNQLSKHNLKTGETLNVLGMDHTYYNLNMTTDGKKLYVGGAGNNISIHDPDTLAKLGSIPLVGDMSTADLRLAVLK</sequence>
<dbReference type="InterPro" id="IPR051200">
    <property type="entry name" value="Host-pathogen_enzymatic-act"/>
</dbReference>
<gene>
    <name evidence="2" type="ORF">BTE48_10845</name>
</gene>
<dbReference type="AlphaFoldDB" id="A0A1V4T3J9"/>
<dbReference type="SUPFAM" id="SSF50969">
    <property type="entry name" value="YVTN repeat-like/Quinoprotein amine dehydrogenase"/>
    <property type="match status" value="1"/>
</dbReference>
<accession>A0A1V4T3J9</accession>
<dbReference type="Proteomes" id="UP000191418">
    <property type="component" value="Unassembled WGS sequence"/>
</dbReference>
<dbReference type="Gene3D" id="2.130.10.10">
    <property type="entry name" value="YVTN repeat-like/Quinoprotein amine dehydrogenase"/>
    <property type="match status" value="1"/>
</dbReference>
<feature type="chain" id="PRO_5013319632" evidence="1">
    <location>
        <begin position="24"/>
        <end position="386"/>
    </location>
</feature>
<feature type="signal peptide" evidence="1">
    <location>
        <begin position="1"/>
        <end position="23"/>
    </location>
</feature>
<protein>
    <submittedName>
        <fullName evidence="2">Quinohemoprotein amine dehydrogenase subunit beta</fullName>
    </submittedName>
</protein>
<dbReference type="InterPro" id="IPR023879">
    <property type="entry name" value="QH-AmDH_bsu"/>
</dbReference>
<dbReference type="InterPro" id="IPR011044">
    <property type="entry name" value="Quino_amine_DH_bsu"/>
</dbReference>
<keyword evidence="3" id="KW-1185">Reference proteome</keyword>
<dbReference type="PANTHER" id="PTHR47197">
    <property type="entry name" value="PROTEIN NIRF"/>
    <property type="match status" value="1"/>
</dbReference>
<proteinExistence type="predicted"/>
<dbReference type="EMBL" id="MTSM01000013">
    <property type="protein sequence ID" value="OPX55126.1"/>
    <property type="molecule type" value="Genomic_DNA"/>
</dbReference>
<dbReference type="PROSITE" id="PS51257">
    <property type="entry name" value="PROKAR_LIPOPROTEIN"/>
    <property type="match status" value="1"/>
</dbReference>
<evidence type="ECO:0000256" key="1">
    <source>
        <dbReference type="SAM" id="SignalP"/>
    </source>
</evidence>
<keyword evidence="1" id="KW-0732">Signal</keyword>
<dbReference type="STRING" id="64969.SAMN02745127_01337"/>
<dbReference type="InterPro" id="IPR015943">
    <property type="entry name" value="WD40/YVTN_repeat-like_dom_sf"/>
</dbReference>
<dbReference type="NCBIfam" id="TIGR03907">
    <property type="entry name" value="QH_beta"/>
    <property type="match status" value="1"/>
</dbReference>
<evidence type="ECO:0000313" key="2">
    <source>
        <dbReference type="EMBL" id="OPX55126.1"/>
    </source>
</evidence>
<reference evidence="2 3" key="1">
    <citation type="submission" date="2017-01" db="EMBL/GenBank/DDBJ databases">
        <title>Genome Sequencing of a Marine Spirillum, Oceanospirillum multiglobuliferum ATCC 33336, from Japan.</title>
        <authorList>
            <person name="Carney J.G."/>
            <person name="Trachtenberg A.M."/>
            <person name="Rheaume B.A."/>
            <person name="Linnane J.D."/>
            <person name="Pitts N.L."/>
            <person name="Mykles D.L."/>
            <person name="Maclea K.S."/>
        </authorList>
    </citation>
    <scope>NUCLEOTIDE SEQUENCE [LARGE SCALE GENOMIC DNA]</scope>
    <source>
        <strain evidence="2 3">ATCC 33336</strain>
    </source>
</reference>
<dbReference type="PANTHER" id="PTHR47197:SF3">
    <property type="entry name" value="DIHYDRO-HEME D1 DEHYDROGENASE"/>
    <property type="match status" value="1"/>
</dbReference>